<evidence type="ECO:0000256" key="8">
    <source>
        <dbReference type="ARBA" id="ARBA00023065"/>
    </source>
</evidence>
<dbReference type="GO" id="GO:0005524">
    <property type="term" value="F:ATP binding"/>
    <property type="evidence" value="ECO:0007669"/>
    <property type="project" value="UniProtKB-KW"/>
</dbReference>
<keyword evidence="5" id="KW-0547">Nucleotide-binding</keyword>
<comment type="caution">
    <text evidence="13">The sequence shown here is derived from an EMBL/GenBank/DDBJ whole genome shotgun (WGS) entry which is preliminary data.</text>
</comment>
<evidence type="ECO:0000313" key="14">
    <source>
        <dbReference type="Proteomes" id="UP000319516"/>
    </source>
</evidence>
<evidence type="ECO:0000313" key="13">
    <source>
        <dbReference type="EMBL" id="TQL49868.1"/>
    </source>
</evidence>
<evidence type="ECO:0000256" key="10">
    <source>
        <dbReference type="PROSITE-ProRule" id="PRU01213"/>
    </source>
</evidence>
<accession>A0A542YP40</accession>
<dbReference type="InterPro" id="IPR005116">
    <property type="entry name" value="Transp-assoc_OB_typ1"/>
</dbReference>
<keyword evidence="3" id="KW-0410">Iron transport</keyword>
<gene>
    <name evidence="13" type="ORF">FB467_0964</name>
</gene>
<dbReference type="GO" id="GO:0016887">
    <property type="term" value="F:ATP hydrolysis activity"/>
    <property type="evidence" value="ECO:0007669"/>
    <property type="project" value="InterPro"/>
</dbReference>
<dbReference type="InterPro" id="IPR008995">
    <property type="entry name" value="Mo/tungstate-bd_C_term_dom"/>
</dbReference>
<dbReference type="GO" id="GO:0015689">
    <property type="term" value="P:molybdate ion transport"/>
    <property type="evidence" value="ECO:0007669"/>
    <property type="project" value="InterPro"/>
</dbReference>
<dbReference type="Proteomes" id="UP000319516">
    <property type="component" value="Unassembled WGS sequence"/>
</dbReference>
<dbReference type="InterPro" id="IPR027417">
    <property type="entry name" value="P-loop_NTPase"/>
</dbReference>
<dbReference type="InterPro" id="IPR003593">
    <property type="entry name" value="AAA+_ATPase"/>
</dbReference>
<feature type="domain" description="ABC transporter" evidence="11">
    <location>
        <begin position="1"/>
        <end position="237"/>
    </location>
</feature>
<dbReference type="CDD" id="cd03259">
    <property type="entry name" value="ABC_Carb_Solutes_like"/>
    <property type="match status" value="1"/>
</dbReference>
<evidence type="ECO:0000256" key="9">
    <source>
        <dbReference type="ARBA" id="ARBA00023136"/>
    </source>
</evidence>
<dbReference type="InterPro" id="IPR003439">
    <property type="entry name" value="ABC_transporter-like_ATP-bd"/>
</dbReference>
<dbReference type="PANTHER" id="PTHR42781">
    <property type="entry name" value="SPERMIDINE/PUTRESCINE IMPORT ATP-BINDING PROTEIN POTA"/>
    <property type="match status" value="1"/>
</dbReference>
<dbReference type="InterPro" id="IPR050093">
    <property type="entry name" value="ABC_SmlMolc_Importer"/>
</dbReference>
<dbReference type="Pfam" id="PF00005">
    <property type="entry name" value="ABC_tran"/>
    <property type="match status" value="1"/>
</dbReference>
<evidence type="ECO:0000259" key="12">
    <source>
        <dbReference type="PROSITE" id="PS51866"/>
    </source>
</evidence>
<feature type="domain" description="Mop" evidence="12">
    <location>
        <begin position="286"/>
        <end position="352"/>
    </location>
</feature>
<evidence type="ECO:0000259" key="11">
    <source>
        <dbReference type="PROSITE" id="PS50893"/>
    </source>
</evidence>
<dbReference type="PROSITE" id="PS00211">
    <property type="entry name" value="ABC_TRANSPORTER_1"/>
    <property type="match status" value="1"/>
</dbReference>
<dbReference type="SUPFAM" id="SSF52540">
    <property type="entry name" value="P-loop containing nucleoside triphosphate hydrolases"/>
    <property type="match status" value="1"/>
</dbReference>
<dbReference type="PANTHER" id="PTHR42781:SF4">
    <property type="entry name" value="SPERMIDINE_PUTRESCINE IMPORT ATP-BINDING PROTEIN POTA"/>
    <property type="match status" value="1"/>
</dbReference>
<keyword evidence="8" id="KW-0406">Ion transport</keyword>
<dbReference type="SUPFAM" id="SSF50331">
    <property type="entry name" value="MOP-like"/>
    <property type="match status" value="1"/>
</dbReference>
<dbReference type="RefSeq" id="WP_141784077.1">
    <property type="nucleotide sequence ID" value="NZ_BAAAIK010000004.1"/>
</dbReference>
<reference evidence="13 14" key="1">
    <citation type="submission" date="2019-06" db="EMBL/GenBank/DDBJ databases">
        <title>Sequencing the genomes of 1000 actinobacteria strains.</title>
        <authorList>
            <person name="Klenk H.-P."/>
        </authorList>
    </citation>
    <scope>NUCLEOTIDE SEQUENCE [LARGE SCALE GENOMIC DNA]</scope>
    <source>
        <strain evidence="13 14">DSM 12335</strain>
    </source>
</reference>
<dbReference type="Gene3D" id="3.40.50.300">
    <property type="entry name" value="P-loop containing nucleotide triphosphate hydrolases"/>
    <property type="match status" value="1"/>
</dbReference>
<organism evidence="13 14">
    <name type="scientific">Ornithinicoccus hortensis</name>
    <dbReference type="NCBI Taxonomy" id="82346"/>
    <lineage>
        <taxon>Bacteria</taxon>
        <taxon>Bacillati</taxon>
        <taxon>Actinomycetota</taxon>
        <taxon>Actinomycetes</taxon>
        <taxon>Micrococcales</taxon>
        <taxon>Intrasporangiaceae</taxon>
        <taxon>Ornithinicoccus</taxon>
    </lineage>
</organism>
<dbReference type="EMBL" id="VFOP01000001">
    <property type="protein sequence ID" value="TQL49868.1"/>
    <property type="molecule type" value="Genomic_DNA"/>
</dbReference>
<sequence length="353" mass="37625">MSGVQAALTIRRGSFDLALDLTVAPGEIVALIGPNGAGKTTALHALAGLLRLSTGWIRIGDRAVDDPGAGIFVPTERRRVGVVFQDYLLFPHLTALDNVAFGLRTQGRSRAESREAARTWLERVGVARHAHSRPAELSGGQAQRVALARALVTHPRLLLLDEPLAALDAGTRMEVRSELTRHLRDYDGATLLVTHDPLDAMAMASRIVVLEGGRVVQDGPPVEVARAPRTEYVATLVGLNLHRGRATDTVVQVDGGGELHVAEPTTGPVLVSFPPSAVTLHVHRPEGSARNVWPGRIVSLEQQAHTVRVQVDGEGHPTVLSDVTALAVAELDLAVGAPVWVSFKAAETHVYPA</sequence>
<proteinExistence type="predicted"/>
<evidence type="ECO:0000256" key="2">
    <source>
        <dbReference type="ARBA" id="ARBA00022475"/>
    </source>
</evidence>
<evidence type="ECO:0000256" key="1">
    <source>
        <dbReference type="ARBA" id="ARBA00022448"/>
    </source>
</evidence>
<evidence type="ECO:0000256" key="4">
    <source>
        <dbReference type="ARBA" id="ARBA00022505"/>
    </source>
</evidence>
<keyword evidence="6 13" id="KW-0067">ATP-binding</keyword>
<dbReference type="GO" id="GO:0016020">
    <property type="term" value="C:membrane"/>
    <property type="evidence" value="ECO:0007669"/>
    <property type="project" value="InterPro"/>
</dbReference>
<evidence type="ECO:0000256" key="6">
    <source>
        <dbReference type="ARBA" id="ARBA00022840"/>
    </source>
</evidence>
<keyword evidence="9" id="KW-0472">Membrane</keyword>
<dbReference type="PROSITE" id="PS50893">
    <property type="entry name" value="ABC_TRANSPORTER_2"/>
    <property type="match status" value="1"/>
</dbReference>
<dbReference type="Pfam" id="PF03459">
    <property type="entry name" value="TOBE"/>
    <property type="match status" value="1"/>
</dbReference>
<dbReference type="OrthoDB" id="9112331at2"/>
<dbReference type="SMART" id="SM00382">
    <property type="entry name" value="AAA"/>
    <property type="match status" value="1"/>
</dbReference>
<dbReference type="InterPro" id="IPR004606">
    <property type="entry name" value="Mop_domain"/>
</dbReference>
<dbReference type="InterPro" id="IPR015853">
    <property type="entry name" value="ABC_transpr_FbpC"/>
</dbReference>
<dbReference type="Gene3D" id="2.40.50.100">
    <property type="match status" value="1"/>
</dbReference>
<evidence type="ECO:0000256" key="3">
    <source>
        <dbReference type="ARBA" id="ARBA00022496"/>
    </source>
</evidence>
<dbReference type="GO" id="GO:0015408">
    <property type="term" value="F:ABC-type ferric iron transporter activity"/>
    <property type="evidence" value="ECO:0007669"/>
    <property type="project" value="InterPro"/>
</dbReference>
<evidence type="ECO:0000256" key="5">
    <source>
        <dbReference type="ARBA" id="ARBA00022741"/>
    </source>
</evidence>
<keyword evidence="4 10" id="KW-0500">Molybdenum</keyword>
<dbReference type="PROSITE" id="PS51866">
    <property type="entry name" value="MOP"/>
    <property type="match status" value="1"/>
</dbReference>
<keyword evidence="14" id="KW-1185">Reference proteome</keyword>
<keyword evidence="2" id="KW-1003">Cell membrane</keyword>
<protein>
    <submittedName>
        <fullName evidence="13">Molybdate transport system ATP-binding protein</fullName>
    </submittedName>
</protein>
<evidence type="ECO:0000256" key="7">
    <source>
        <dbReference type="ARBA" id="ARBA00023004"/>
    </source>
</evidence>
<keyword evidence="1" id="KW-0813">Transport</keyword>
<dbReference type="InterPro" id="IPR017871">
    <property type="entry name" value="ABC_transporter-like_CS"/>
</dbReference>
<dbReference type="AlphaFoldDB" id="A0A542YP40"/>
<keyword evidence="7" id="KW-0408">Iron</keyword>
<name>A0A542YP40_9MICO</name>